<evidence type="ECO:0000256" key="1">
    <source>
        <dbReference type="SAM" id="MobiDB-lite"/>
    </source>
</evidence>
<proteinExistence type="predicted"/>
<dbReference type="AlphaFoldDB" id="J0LFT6"/>
<sequence length="218" mass="23982">MGDAPRRLAGGQRRQLGPADTQQQGCHATARRALVASGRTRARGVQHENNRKLAYTTATAARPLAAFGDQSVTYERVRLHRQPYYGSVGTIHHIVNYQVRLRATCGSDVVQRSPLITAMIEGVSIFVSRASSTKAFHPLPNYGTASTSHTQNHREQLDGVRDNFMSTWPIRLETLGATTKALGFGSPALEKENSVAMLESRGRDFVPCSVQTYPRSVY</sequence>
<accession>J0LFT6</accession>
<dbReference type="Proteomes" id="UP000006514">
    <property type="component" value="Unassembled WGS sequence"/>
</dbReference>
<protein>
    <submittedName>
        <fullName evidence="2">Uncharacterized protein</fullName>
    </submittedName>
</protein>
<reference evidence="3" key="1">
    <citation type="journal article" date="2012" name="Science">
        <title>The Paleozoic origin of enzymatic lignin decomposition reconstructed from 31 fungal genomes.</title>
        <authorList>
            <person name="Floudas D."/>
            <person name="Binder M."/>
            <person name="Riley R."/>
            <person name="Barry K."/>
            <person name="Blanchette R.A."/>
            <person name="Henrissat B."/>
            <person name="Martinez A.T."/>
            <person name="Otillar R."/>
            <person name="Spatafora J.W."/>
            <person name="Yadav J.S."/>
            <person name="Aerts A."/>
            <person name="Benoit I."/>
            <person name="Boyd A."/>
            <person name="Carlson A."/>
            <person name="Copeland A."/>
            <person name="Coutinho P.M."/>
            <person name="de Vries R.P."/>
            <person name="Ferreira P."/>
            <person name="Findley K."/>
            <person name="Foster B."/>
            <person name="Gaskell J."/>
            <person name="Glotzer D."/>
            <person name="Gorecki P."/>
            <person name="Heitman J."/>
            <person name="Hesse C."/>
            <person name="Hori C."/>
            <person name="Igarashi K."/>
            <person name="Jurgens J.A."/>
            <person name="Kallen N."/>
            <person name="Kersten P."/>
            <person name="Kohler A."/>
            <person name="Kuees U."/>
            <person name="Kumar T.K.A."/>
            <person name="Kuo A."/>
            <person name="LaButti K."/>
            <person name="Larrondo L.F."/>
            <person name="Lindquist E."/>
            <person name="Ling A."/>
            <person name="Lombard V."/>
            <person name="Lucas S."/>
            <person name="Lundell T."/>
            <person name="Martin R."/>
            <person name="McLaughlin D.J."/>
            <person name="Morgenstern I."/>
            <person name="Morin E."/>
            <person name="Murat C."/>
            <person name="Nagy L.G."/>
            <person name="Nolan M."/>
            <person name="Ohm R.A."/>
            <person name="Patyshakuliyeva A."/>
            <person name="Rokas A."/>
            <person name="Ruiz-Duenas F.J."/>
            <person name="Sabat G."/>
            <person name="Salamov A."/>
            <person name="Samejima M."/>
            <person name="Schmutz J."/>
            <person name="Slot J.C."/>
            <person name="St John F."/>
            <person name="Stenlid J."/>
            <person name="Sun H."/>
            <person name="Sun S."/>
            <person name="Syed K."/>
            <person name="Tsang A."/>
            <person name="Wiebenga A."/>
            <person name="Young D."/>
            <person name="Pisabarro A."/>
            <person name="Eastwood D.C."/>
            <person name="Martin F."/>
            <person name="Cullen D."/>
            <person name="Grigoriev I.V."/>
            <person name="Hibbett D.S."/>
        </authorList>
    </citation>
    <scope>NUCLEOTIDE SEQUENCE [LARGE SCALE GENOMIC DNA]</scope>
    <source>
        <strain evidence="3">TFB10046</strain>
    </source>
</reference>
<organism evidence="2 3">
    <name type="scientific">Auricularia subglabra (strain TFB-10046 / SS5)</name>
    <name type="common">White-rot fungus</name>
    <name type="synonym">Auricularia delicata (strain TFB10046)</name>
    <dbReference type="NCBI Taxonomy" id="717982"/>
    <lineage>
        <taxon>Eukaryota</taxon>
        <taxon>Fungi</taxon>
        <taxon>Dikarya</taxon>
        <taxon>Basidiomycota</taxon>
        <taxon>Agaricomycotina</taxon>
        <taxon>Agaricomycetes</taxon>
        <taxon>Auriculariales</taxon>
        <taxon>Auriculariaceae</taxon>
        <taxon>Auricularia</taxon>
    </lineage>
</organism>
<keyword evidence="3" id="KW-1185">Reference proteome</keyword>
<dbReference type="InParanoid" id="J0LFT6"/>
<evidence type="ECO:0000313" key="2">
    <source>
        <dbReference type="EMBL" id="EJD36300.1"/>
    </source>
</evidence>
<gene>
    <name evidence="2" type="ORF">AURDEDRAFT_174616</name>
</gene>
<feature type="compositionally biased region" description="Low complexity" evidence="1">
    <location>
        <begin position="7"/>
        <end position="18"/>
    </location>
</feature>
<name>J0LFT6_AURST</name>
<evidence type="ECO:0000313" key="3">
    <source>
        <dbReference type="Proteomes" id="UP000006514"/>
    </source>
</evidence>
<feature type="region of interest" description="Disordered" evidence="1">
    <location>
        <begin position="1"/>
        <end position="27"/>
    </location>
</feature>
<dbReference type="KEGG" id="adl:AURDEDRAFT_174616"/>
<dbReference type="EMBL" id="JH687865">
    <property type="protein sequence ID" value="EJD36300.1"/>
    <property type="molecule type" value="Genomic_DNA"/>
</dbReference>